<dbReference type="RefSeq" id="WP_013313027.1">
    <property type="nucleotide sequence ID" value="NC_014484.1"/>
</dbReference>
<evidence type="ECO:0000259" key="2">
    <source>
        <dbReference type="Pfam" id="PF02441"/>
    </source>
</evidence>
<dbReference type="Pfam" id="PF02441">
    <property type="entry name" value="Flavoprotein"/>
    <property type="match status" value="1"/>
</dbReference>
<dbReference type="SUPFAM" id="SSF52507">
    <property type="entry name" value="Homo-oligomeric flavin-containing Cys decarboxylases, HFCD"/>
    <property type="match status" value="1"/>
</dbReference>
<dbReference type="GO" id="GO:0004633">
    <property type="term" value="F:phosphopantothenoylcysteine decarboxylase activity"/>
    <property type="evidence" value="ECO:0007669"/>
    <property type="project" value="TreeGrafter"/>
</dbReference>
<protein>
    <submittedName>
        <fullName evidence="3">Putative pantothenate metabolism flavoprotein</fullName>
    </submittedName>
</protein>
<dbReference type="GO" id="GO:0071513">
    <property type="term" value="C:phosphopantothenoylcysteine decarboxylase complex"/>
    <property type="evidence" value="ECO:0007669"/>
    <property type="project" value="TreeGrafter"/>
</dbReference>
<dbReference type="Proteomes" id="UP000001296">
    <property type="component" value="Chromosome"/>
</dbReference>
<feature type="chain" id="PRO_5003139656" evidence="1">
    <location>
        <begin position="23"/>
        <end position="179"/>
    </location>
</feature>
<dbReference type="PROSITE" id="PS51257">
    <property type="entry name" value="PROKAR_LIPOPROTEIN"/>
    <property type="match status" value="1"/>
</dbReference>
<dbReference type="PANTHER" id="PTHR14359">
    <property type="entry name" value="HOMO-OLIGOMERIC FLAVIN CONTAINING CYS DECARBOXYLASE FAMILY"/>
    <property type="match status" value="1"/>
</dbReference>
<evidence type="ECO:0000313" key="3">
    <source>
        <dbReference type="EMBL" id="ADN01186.1"/>
    </source>
</evidence>
<dbReference type="InterPro" id="IPR003382">
    <property type="entry name" value="Flavoprotein"/>
</dbReference>
<dbReference type="GO" id="GO:0010181">
    <property type="term" value="F:FMN binding"/>
    <property type="evidence" value="ECO:0007669"/>
    <property type="project" value="TreeGrafter"/>
</dbReference>
<keyword evidence="1" id="KW-0732">Signal</keyword>
<evidence type="ECO:0000256" key="1">
    <source>
        <dbReference type="SAM" id="SignalP"/>
    </source>
</evidence>
<organism evidence="3 4">
    <name type="scientific">Winmispira thermophila (strain ATCC 49972 / DSM 6192 / RI 19.B1)</name>
    <name type="common">Spirochaeta thermophila</name>
    <dbReference type="NCBI Taxonomy" id="665571"/>
    <lineage>
        <taxon>Bacteria</taxon>
        <taxon>Pseudomonadati</taxon>
        <taxon>Spirochaetota</taxon>
        <taxon>Spirochaetia</taxon>
        <taxon>Winmispirales</taxon>
        <taxon>Winmispiraceae</taxon>
        <taxon>Winmispira</taxon>
    </lineage>
</organism>
<dbReference type="KEGG" id="sta:STHERM_c02120"/>
<gene>
    <name evidence="3" type="ordered locus">STHERM_c02120</name>
</gene>
<evidence type="ECO:0000313" key="4">
    <source>
        <dbReference type="Proteomes" id="UP000001296"/>
    </source>
</evidence>
<proteinExistence type="predicted"/>
<dbReference type="HOGENOM" id="CLU_033319_2_0_12"/>
<dbReference type="PaxDb" id="665571-STHERM_c02120"/>
<dbReference type="eggNOG" id="COG0452">
    <property type="taxonomic scope" value="Bacteria"/>
</dbReference>
<accession>E0RNR3</accession>
<reference evidence="3 4" key="2">
    <citation type="journal article" date="2010" name="J. Bacteriol.">
        <title>Genome sequence of the polysaccharide-degrading, thermophilic anaerobe Spirochaeta thermophila DSM 6192.</title>
        <authorList>
            <person name="Angelov A."/>
            <person name="Liebl S."/>
            <person name="Ballschmiter M."/>
            <person name="Bomeke M."/>
            <person name="Lehmann R."/>
            <person name="Liesegang H."/>
            <person name="Daniel R."/>
            <person name="Liebl W."/>
        </authorList>
    </citation>
    <scope>NUCLEOTIDE SEQUENCE [LARGE SCALE GENOMIC DNA]</scope>
    <source>
        <strain evidence="4">ATCC 49972 / DSM 6192 / RI 19.B1</strain>
    </source>
</reference>
<dbReference type="GO" id="GO:0015937">
    <property type="term" value="P:coenzyme A biosynthetic process"/>
    <property type="evidence" value="ECO:0007669"/>
    <property type="project" value="TreeGrafter"/>
</dbReference>
<dbReference type="InterPro" id="IPR036551">
    <property type="entry name" value="Flavin_trans-like"/>
</dbReference>
<feature type="domain" description="Flavoprotein" evidence="2">
    <location>
        <begin position="3"/>
        <end position="177"/>
    </location>
</feature>
<dbReference type="Gene3D" id="3.40.50.1950">
    <property type="entry name" value="Flavin prenyltransferase-like"/>
    <property type="match status" value="1"/>
</dbReference>
<feature type="signal peptide" evidence="1">
    <location>
        <begin position="1"/>
        <end position="22"/>
    </location>
</feature>
<dbReference type="AlphaFoldDB" id="E0RNR3"/>
<name>E0RNR3_WINT6</name>
<dbReference type="PANTHER" id="PTHR14359:SF6">
    <property type="entry name" value="PHOSPHOPANTOTHENOYLCYSTEINE DECARBOXYLASE"/>
    <property type="match status" value="1"/>
</dbReference>
<dbReference type="EMBL" id="CP001698">
    <property type="protein sequence ID" value="ADN01186.1"/>
    <property type="molecule type" value="Genomic_DNA"/>
</dbReference>
<reference key="1">
    <citation type="submission" date="2009-08" db="EMBL/GenBank/DDBJ databases">
        <title>The genome sequence of Spirochaeta thermophila DSM6192.</title>
        <authorList>
            <person name="Angelov A."/>
            <person name="Mientus M."/>
            <person name="Wittenberg S."/>
            <person name="Lehmann R."/>
            <person name="Liesegang H."/>
            <person name="Daniel R."/>
            <person name="Liebl W."/>
        </authorList>
    </citation>
    <scope>NUCLEOTIDE SEQUENCE</scope>
    <source>
        <strain>DSM 6192</strain>
    </source>
</reference>
<sequence length="179" mass="19436">MAKRILLHLTGSVACFKAAALASMLVKDGYEVQATATERALRFIGPATFEGITGRPVLTDMFAGRPDFIPHITLAQEWADLLLVYPASANCIARLAAGLADDLFGAIFLANNFQRPVWLAPAMNTQMYLHPATQRNLKVLEEWGVVILAPVEGRLACGTVGTGKLADPELVFQKIKEEL</sequence>